<evidence type="ECO:0008006" key="4">
    <source>
        <dbReference type="Google" id="ProtNLM"/>
    </source>
</evidence>
<gene>
    <name evidence="2" type="ORF">GCM10009613_60050</name>
</gene>
<feature type="transmembrane region" description="Helical" evidence="1">
    <location>
        <begin position="43"/>
        <end position="61"/>
    </location>
</feature>
<keyword evidence="1" id="KW-0472">Membrane</keyword>
<protein>
    <recommendedName>
        <fullName evidence="4">DUF3017 domain-containing protein</fullName>
    </recommendedName>
</protein>
<comment type="caution">
    <text evidence="2">The sequence shown here is derived from an EMBL/GenBank/DDBJ whole genome shotgun (WGS) entry which is preliminary data.</text>
</comment>
<keyword evidence="3" id="KW-1185">Reference proteome</keyword>
<name>A0ABP4IXY7_9PSEU</name>
<sequence length="103" mass="11060">MEAMSRTGHGLRARLRTHWPLLVVLLIAVVGLQRVVTEHWREGSALFAVALLVATGLRVALPQDRVGLLAIRGRYTDALVYGGFGVAVLLLALTITSSSLTVS</sequence>
<proteinExistence type="predicted"/>
<evidence type="ECO:0000313" key="3">
    <source>
        <dbReference type="Proteomes" id="UP001501414"/>
    </source>
</evidence>
<reference evidence="3" key="1">
    <citation type="journal article" date="2019" name="Int. J. Syst. Evol. Microbiol.">
        <title>The Global Catalogue of Microorganisms (GCM) 10K type strain sequencing project: providing services to taxonomists for standard genome sequencing and annotation.</title>
        <authorList>
            <consortium name="The Broad Institute Genomics Platform"/>
            <consortium name="The Broad Institute Genome Sequencing Center for Infectious Disease"/>
            <person name="Wu L."/>
            <person name="Ma J."/>
        </authorList>
    </citation>
    <scope>NUCLEOTIDE SEQUENCE [LARGE SCALE GENOMIC DNA]</scope>
    <source>
        <strain evidence="3">JCM 11896</strain>
    </source>
</reference>
<keyword evidence="1" id="KW-1133">Transmembrane helix</keyword>
<dbReference type="EMBL" id="BAAAJK010000053">
    <property type="protein sequence ID" value="GAA1401548.1"/>
    <property type="molecule type" value="Genomic_DNA"/>
</dbReference>
<accession>A0ABP4IXY7</accession>
<keyword evidence="1" id="KW-0812">Transmembrane</keyword>
<feature type="transmembrane region" description="Helical" evidence="1">
    <location>
        <begin position="21"/>
        <end position="37"/>
    </location>
</feature>
<organism evidence="2 3">
    <name type="scientific">Pseudonocardia kongjuensis</name>
    <dbReference type="NCBI Taxonomy" id="102227"/>
    <lineage>
        <taxon>Bacteria</taxon>
        <taxon>Bacillati</taxon>
        <taxon>Actinomycetota</taxon>
        <taxon>Actinomycetes</taxon>
        <taxon>Pseudonocardiales</taxon>
        <taxon>Pseudonocardiaceae</taxon>
        <taxon>Pseudonocardia</taxon>
    </lineage>
</organism>
<evidence type="ECO:0000313" key="2">
    <source>
        <dbReference type="EMBL" id="GAA1401548.1"/>
    </source>
</evidence>
<dbReference type="InterPro" id="IPR021385">
    <property type="entry name" value="DUF3017"/>
</dbReference>
<feature type="transmembrane region" description="Helical" evidence="1">
    <location>
        <begin position="81"/>
        <end position="102"/>
    </location>
</feature>
<dbReference type="Pfam" id="PF11222">
    <property type="entry name" value="DUF3017"/>
    <property type="match status" value="1"/>
</dbReference>
<dbReference type="Proteomes" id="UP001501414">
    <property type="component" value="Unassembled WGS sequence"/>
</dbReference>
<evidence type="ECO:0000256" key="1">
    <source>
        <dbReference type="SAM" id="Phobius"/>
    </source>
</evidence>